<reference evidence="1" key="1">
    <citation type="journal article" date="2022" name="bioRxiv">
        <title>Sequencing and chromosome-scale assembly of the giantPleurodeles waltlgenome.</title>
        <authorList>
            <person name="Brown T."/>
            <person name="Elewa A."/>
            <person name="Iarovenko S."/>
            <person name="Subramanian E."/>
            <person name="Araus A.J."/>
            <person name="Petzold A."/>
            <person name="Susuki M."/>
            <person name="Suzuki K.-i.T."/>
            <person name="Hayashi T."/>
            <person name="Toyoda A."/>
            <person name="Oliveira C."/>
            <person name="Osipova E."/>
            <person name="Leigh N.D."/>
            <person name="Simon A."/>
            <person name="Yun M.H."/>
        </authorList>
    </citation>
    <scope>NUCLEOTIDE SEQUENCE</scope>
    <source>
        <strain evidence="1">20211129_DDA</strain>
        <tissue evidence="1">Liver</tissue>
    </source>
</reference>
<name>A0AAV7SZF3_PLEWA</name>
<dbReference type="AlphaFoldDB" id="A0AAV7SZF3"/>
<accession>A0AAV7SZF3</accession>
<comment type="caution">
    <text evidence="1">The sequence shown here is derived from an EMBL/GenBank/DDBJ whole genome shotgun (WGS) entry which is preliminary data.</text>
</comment>
<dbReference type="EMBL" id="JANPWB010000007">
    <property type="protein sequence ID" value="KAJ1169486.1"/>
    <property type="molecule type" value="Genomic_DNA"/>
</dbReference>
<proteinExistence type="predicted"/>
<protein>
    <submittedName>
        <fullName evidence="1">Uncharacterized protein</fullName>
    </submittedName>
</protein>
<organism evidence="1 2">
    <name type="scientific">Pleurodeles waltl</name>
    <name type="common">Iberian ribbed newt</name>
    <dbReference type="NCBI Taxonomy" id="8319"/>
    <lineage>
        <taxon>Eukaryota</taxon>
        <taxon>Metazoa</taxon>
        <taxon>Chordata</taxon>
        <taxon>Craniata</taxon>
        <taxon>Vertebrata</taxon>
        <taxon>Euteleostomi</taxon>
        <taxon>Amphibia</taxon>
        <taxon>Batrachia</taxon>
        <taxon>Caudata</taxon>
        <taxon>Salamandroidea</taxon>
        <taxon>Salamandridae</taxon>
        <taxon>Pleurodelinae</taxon>
        <taxon>Pleurodeles</taxon>
    </lineage>
</organism>
<evidence type="ECO:0000313" key="1">
    <source>
        <dbReference type="EMBL" id="KAJ1169486.1"/>
    </source>
</evidence>
<dbReference type="Proteomes" id="UP001066276">
    <property type="component" value="Chromosome 4_1"/>
</dbReference>
<gene>
    <name evidence="1" type="ORF">NDU88_001379</name>
</gene>
<keyword evidence="2" id="KW-1185">Reference proteome</keyword>
<sequence length="265" mass="29381">MRHQWYLGNNKVEIVTEYKNLGVLLDSNGSFKPHLESLSCKSTLLAFAFNSGKKATGSLTYLPLLKVIQAKLIPTITYGSEILRGSGDGHLDKMITKLFKRLFSLPNYGSPAKVRLELGLVRQSLPRKGAFIKLKVAKEDSLSSFIWVELTSDPTSALCLYLESSLTTLGLEDQLLQLSSHQLGKRATKVSIKSVSHLQGKDVLSKSTHAWLVLSSYGSLIPQPYLEAAINPRTKAAFMKYRIGCLPTCAHLPRLTRINMTDTCR</sequence>
<evidence type="ECO:0000313" key="2">
    <source>
        <dbReference type="Proteomes" id="UP001066276"/>
    </source>
</evidence>